<keyword evidence="8" id="KW-1185">Reference proteome</keyword>
<dbReference type="GO" id="GO:0008803">
    <property type="term" value="F:bis(5'-nucleosyl)-tetraphosphatase (symmetrical) activity"/>
    <property type="evidence" value="ECO:0007669"/>
    <property type="project" value="UniProtKB-UniRule"/>
</dbReference>
<evidence type="ECO:0000313" key="7">
    <source>
        <dbReference type="EMBL" id="MBA4500938.1"/>
    </source>
</evidence>
<comment type="catalytic activity">
    <reaction evidence="4 5">
        <text>P(1),P(4)-bis(5'-adenosyl) tetraphosphate + H2O = 2 ADP + 2 H(+)</text>
        <dbReference type="Rhea" id="RHEA:24252"/>
        <dbReference type="ChEBI" id="CHEBI:15377"/>
        <dbReference type="ChEBI" id="CHEBI:15378"/>
        <dbReference type="ChEBI" id="CHEBI:58141"/>
        <dbReference type="ChEBI" id="CHEBI:456216"/>
        <dbReference type="EC" id="3.6.1.41"/>
    </reaction>
</comment>
<feature type="domain" description="Calcineurin-like phosphoesterase" evidence="6">
    <location>
        <begin position="4"/>
        <end position="172"/>
    </location>
</feature>
<dbReference type="EC" id="3.6.1.41" evidence="5"/>
<dbReference type="NCBIfam" id="TIGR00668">
    <property type="entry name" value="apaH"/>
    <property type="match status" value="1"/>
</dbReference>
<evidence type="ECO:0000256" key="5">
    <source>
        <dbReference type="HAMAP-Rule" id="MF_00199"/>
    </source>
</evidence>
<proteinExistence type="inferred from homology"/>
<evidence type="ECO:0000313" key="8">
    <source>
        <dbReference type="Proteomes" id="UP000538931"/>
    </source>
</evidence>
<dbReference type="Gene3D" id="3.60.21.10">
    <property type="match status" value="1"/>
</dbReference>
<protein>
    <recommendedName>
        <fullName evidence="5">Bis(5'-nucleosyl)-tetraphosphatase, symmetrical</fullName>
        <ecNumber evidence="5">3.6.1.41</ecNumber>
    </recommendedName>
    <alternativeName>
        <fullName evidence="5">Ap4A hydrolase</fullName>
    </alternativeName>
    <alternativeName>
        <fullName evidence="5">Diadenosine 5',5'''-P1,P4-tetraphosphate pyrophosphohydrolase</fullName>
    </alternativeName>
    <alternativeName>
        <fullName evidence="5">Diadenosine tetraphosphatase</fullName>
    </alternativeName>
</protein>
<dbReference type="InterPro" id="IPR004843">
    <property type="entry name" value="Calcineurin-like_PHP"/>
</dbReference>
<dbReference type="RefSeq" id="WP_181736408.1">
    <property type="nucleotide sequence ID" value="NZ_JACEMT010000030.1"/>
</dbReference>
<name>A0A7W2ABD2_9GAMM</name>
<dbReference type="CDD" id="cd07422">
    <property type="entry name" value="MPP_ApaH"/>
    <property type="match status" value="1"/>
</dbReference>
<organism evidence="7 8">
    <name type="scientific">Marinobacterium marinum</name>
    <dbReference type="NCBI Taxonomy" id="2756129"/>
    <lineage>
        <taxon>Bacteria</taxon>
        <taxon>Pseudomonadati</taxon>
        <taxon>Pseudomonadota</taxon>
        <taxon>Gammaproteobacteria</taxon>
        <taxon>Oceanospirillales</taxon>
        <taxon>Oceanospirillaceae</taxon>
        <taxon>Marinobacterium</taxon>
    </lineage>
</organism>
<reference evidence="7 8" key="1">
    <citation type="submission" date="2020-07" db="EMBL/GenBank/DDBJ databases">
        <title>Bacterium isolated from marien macroalgae.</title>
        <authorList>
            <person name="Zhu K."/>
            <person name="Lu D."/>
            <person name="Du Z."/>
        </authorList>
    </citation>
    <scope>NUCLEOTIDE SEQUENCE [LARGE SCALE GENOMIC DNA]</scope>
    <source>
        <strain evidence="7 8">3-1745</strain>
    </source>
</reference>
<comment type="caution">
    <text evidence="7">The sequence shown here is derived from an EMBL/GenBank/DDBJ whole genome shotgun (WGS) entry which is preliminary data.</text>
</comment>
<accession>A0A7W2ABD2</accession>
<dbReference type="PIRSF" id="PIRSF000903">
    <property type="entry name" value="B5n-ttraPtase_sm"/>
    <property type="match status" value="1"/>
</dbReference>
<evidence type="ECO:0000256" key="3">
    <source>
        <dbReference type="ARBA" id="ARBA00022801"/>
    </source>
</evidence>
<dbReference type="PANTHER" id="PTHR40942">
    <property type="match status" value="1"/>
</dbReference>
<dbReference type="EMBL" id="JACEMT010000030">
    <property type="protein sequence ID" value="MBA4500938.1"/>
    <property type="molecule type" value="Genomic_DNA"/>
</dbReference>
<gene>
    <name evidence="5" type="primary">apaH</name>
    <name evidence="7" type="ORF">H1S06_00955</name>
</gene>
<dbReference type="InterPro" id="IPR029052">
    <property type="entry name" value="Metallo-depent_PP-like"/>
</dbReference>
<comment type="similarity">
    <text evidence="2 5">Belongs to the Ap4A hydrolase family.</text>
</comment>
<dbReference type="Proteomes" id="UP000538931">
    <property type="component" value="Unassembled WGS sequence"/>
</dbReference>
<comment type="function">
    <text evidence="1 5">Hydrolyzes diadenosine 5',5'''-P1,P4-tetraphosphate to yield ADP.</text>
</comment>
<dbReference type="AlphaFoldDB" id="A0A7W2ABD2"/>
<evidence type="ECO:0000256" key="2">
    <source>
        <dbReference type="ARBA" id="ARBA00005419"/>
    </source>
</evidence>
<evidence type="ECO:0000256" key="1">
    <source>
        <dbReference type="ARBA" id="ARBA00003413"/>
    </source>
</evidence>
<dbReference type="HAMAP" id="MF_00199">
    <property type="entry name" value="ApaH"/>
    <property type="match status" value="1"/>
</dbReference>
<sequence>MATYAIGDIQGCYDEFRYLLEQIKFTEADRLWLTGDLVNRGPRSLETLRYIRQLGDRVITVLGNHDLHLLALHAGVGRKTHPTLDPILQAPDCDVLMHWLRHRPLLHEDKALGYVMTHAGIPHIWSLKQARSYAHELEQVLQGPEHLEFFHHMYGNRPYRWRNDLAGHNRWRAITNYLTRMRFIQADGTLEFKANGSPGTAPDGYAPWFEQPREKPLKRHQLFGHWAAFGFNQLPDITALDSGCVWGNALTAVRLEDGNWFSQPCPGNRTPGE</sequence>
<dbReference type="SUPFAM" id="SSF56300">
    <property type="entry name" value="Metallo-dependent phosphatases"/>
    <property type="match status" value="1"/>
</dbReference>
<dbReference type="NCBIfam" id="NF001204">
    <property type="entry name" value="PRK00166.1"/>
    <property type="match status" value="1"/>
</dbReference>
<dbReference type="InterPro" id="IPR004617">
    <property type="entry name" value="ApaH"/>
</dbReference>
<dbReference type="Pfam" id="PF00149">
    <property type="entry name" value="Metallophos"/>
    <property type="match status" value="1"/>
</dbReference>
<evidence type="ECO:0000256" key="4">
    <source>
        <dbReference type="ARBA" id="ARBA00049417"/>
    </source>
</evidence>
<keyword evidence="3 5" id="KW-0378">Hydrolase</keyword>
<evidence type="ECO:0000259" key="6">
    <source>
        <dbReference type="Pfam" id="PF00149"/>
    </source>
</evidence>
<dbReference type="PANTHER" id="PTHR40942:SF4">
    <property type="entry name" value="CYTOCHROME C5"/>
    <property type="match status" value="1"/>
</dbReference>